<evidence type="ECO:0008006" key="3">
    <source>
        <dbReference type="Google" id="ProtNLM"/>
    </source>
</evidence>
<proteinExistence type="predicted"/>
<comment type="caution">
    <text evidence="1">The sequence shown here is derived from an EMBL/GenBank/DDBJ whole genome shotgun (WGS) entry which is preliminary data.</text>
</comment>
<dbReference type="OrthoDB" id="1452548at2"/>
<dbReference type="EMBL" id="SOAG01000007">
    <property type="protein sequence ID" value="TDS62111.1"/>
    <property type="molecule type" value="Genomic_DNA"/>
</dbReference>
<accession>A0A4R7F4F9</accession>
<dbReference type="AlphaFoldDB" id="A0A4R7F4F9"/>
<dbReference type="PROSITE" id="PS51257">
    <property type="entry name" value="PROKAR_LIPOPROTEIN"/>
    <property type="match status" value="1"/>
</dbReference>
<organism evidence="1 2">
    <name type="scientific">Myroides indicus</name>
    <dbReference type="NCBI Taxonomy" id="1323422"/>
    <lineage>
        <taxon>Bacteria</taxon>
        <taxon>Pseudomonadati</taxon>
        <taxon>Bacteroidota</taxon>
        <taxon>Flavobacteriia</taxon>
        <taxon>Flavobacteriales</taxon>
        <taxon>Flavobacteriaceae</taxon>
        <taxon>Myroides</taxon>
    </lineage>
</organism>
<name>A0A4R7F4F9_9FLAO</name>
<sequence length="123" mass="12916">MKKILVALLFTSTLLGVSCSKSDDNNGGDSEKTYTVKFTGSENANIEMIIVAKADGSNETYSDVNKSSWETQVKSKGGISAGAVGFTTDDKPGKLKAEIIENGKVVKTSTSEGTVLNATVTNM</sequence>
<evidence type="ECO:0000313" key="2">
    <source>
        <dbReference type="Proteomes" id="UP000295215"/>
    </source>
</evidence>
<gene>
    <name evidence="1" type="ORF">C8P70_10780</name>
</gene>
<dbReference type="Proteomes" id="UP000295215">
    <property type="component" value="Unassembled WGS sequence"/>
</dbReference>
<reference evidence="1 2" key="1">
    <citation type="submission" date="2019-03" db="EMBL/GenBank/DDBJ databases">
        <title>Genomic Encyclopedia of Archaeal and Bacterial Type Strains, Phase II (KMG-II): from individual species to whole genera.</title>
        <authorList>
            <person name="Goeker M."/>
        </authorList>
    </citation>
    <scope>NUCLEOTIDE SEQUENCE [LARGE SCALE GENOMIC DNA]</scope>
    <source>
        <strain evidence="1 2">DSM 28213</strain>
    </source>
</reference>
<protein>
    <recommendedName>
        <fullName evidence="3">MmpS family membrane protein</fullName>
    </recommendedName>
</protein>
<dbReference type="RefSeq" id="WP_133712122.1">
    <property type="nucleotide sequence ID" value="NZ_SOAG01000007.1"/>
</dbReference>
<evidence type="ECO:0000313" key="1">
    <source>
        <dbReference type="EMBL" id="TDS62111.1"/>
    </source>
</evidence>
<keyword evidence="2" id="KW-1185">Reference proteome</keyword>